<dbReference type="InterPro" id="IPR036640">
    <property type="entry name" value="ABC1_TM_sf"/>
</dbReference>
<evidence type="ECO:0000313" key="12">
    <source>
        <dbReference type="EMBL" id="GAA4751212.1"/>
    </source>
</evidence>
<dbReference type="GO" id="GO:0005524">
    <property type="term" value="F:ATP binding"/>
    <property type="evidence" value="ECO:0007669"/>
    <property type="project" value="UniProtKB-KW"/>
</dbReference>
<dbReference type="InterPro" id="IPR027417">
    <property type="entry name" value="P-loop_NTPase"/>
</dbReference>
<comment type="caution">
    <text evidence="12">The sequence shown here is derived from an EMBL/GenBank/DDBJ whole genome shotgun (WGS) entry which is preliminary data.</text>
</comment>
<dbReference type="InterPro" id="IPR039421">
    <property type="entry name" value="Type_1_exporter"/>
</dbReference>
<evidence type="ECO:0000259" key="11">
    <source>
        <dbReference type="PROSITE" id="PS50893"/>
    </source>
</evidence>
<reference evidence="13" key="1">
    <citation type="journal article" date="2019" name="Int. J. Syst. Evol. Microbiol.">
        <title>The Global Catalogue of Microorganisms (GCM) 10K type strain sequencing project: providing services to taxonomists for standard genome sequencing and annotation.</title>
        <authorList>
            <consortium name="The Broad Institute Genomics Platform"/>
            <consortium name="The Broad Institute Genome Sequencing Center for Infectious Disease"/>
            <person name="Wu L."/>
            <person name="Ma J."/>
        </authorList>
    </citation>
    <scope>NUCLEOTIDE SEQUENCE [LARGE SCALE GENOMIC DNA]</scope>
    <source>
        <strain evidence="13">JCM 18077</strain>
    </source>
</reference>
<evidence type="ECO:0000256" key="5">
    <source>
        <dbReference type="ARBA" id="ARBA00022840"/>
    </source>
</evidence>
<dbReference type="SMART" id="SM00382">
    <property type="entry name" value="AAA"/>
    <property type="match status" value="1"/>
</dbReference>
<keyword evidence="8 10" id="KW-0472">Membrane</keyword>
<dbReference type="Pfam" id="PF00005">
    <property type="entry name" value="ABC_tran"/>
    <property type="match status" value="1"/>
</dbReference>
<keyword evidence="2" id="KW-0997">Cell inner membrane</keyword>
<comment type="similarity">
    <text evidence="9">Belongs to the ABC transporter superfamily. Siderophore-Fe(3+) uptake transporter (SIUT) (TC 3.A.1.21) family.</text>
</comment>
<dbReference type="PANTHER" id="PTHR24221:SF654">
    <property type="entry name" value="ATP-BINDING CASSETTE SUB-FAMILY B MEMBER 6"/>
    <property type="match status" value="1"/>
</dbReference>
<keyword evidence="4" id="KW-0547">Nucleotide-binding</keyword>
<keyword evidence="13" id="KW-1185">Reference proteome</keyword>
<dbReference type="RefSeq" id="WP_345313560.1">
    <property type="nucleotide sequence ID" value="NZ_BAABIE010000009.1"/>
</dbReference>
<dbReference type="InterPro" id="IPR003439">
    <property type="entry name" value="ABC_transporter-like_ATP-bd"/>
</dbReference>
<feature type="transmembrane region" description="Helical" evidence="10">
    <location>
        <begin position="264"/>
        <end position="287"/>
    </location>
</feature>
<organism evidence="12 13">
    <name type="scientific">Gordonia alkaliphila</name>
    <dbReference type="NCBI Taxonomy" id="1053547"/>
    <lineage>
        <taxon>Bacteria</taxon>
        <taxon>Bacillati</taxon>
        <taxon>Actinomycetota</taxon>
        <taxon>Actinomycetes</taxon>
        <taxon>Mycobacteriales</taxon>
        <taxon>Gordoniaceae</taxon>
        <taxon>Gordonia</taxon>
    </lineage>
</organism>
<keyword evidence="5 12" id="KW-0067">ATP-binding</keyword>
<evidence type="ECO:0000256" key="4">
    <source>
        <dbReference type="ARBA" id="ARBA00022741"/>
    </source>
</evidence>
<feature type="transmembrane region" description="Helical" evidence="10">
    <location>
        <begin position="21"/>
        <end position="42"/>
    </location>
</feature>
<dbReference type="SUPFAM" id="SSF52540">
    <property type="entry name" value="P-loop containing nucleoside triphosphate hydrolases"/>
    <property type="match status" value="1"/>
</dbReference>
<dbReference type="SUPFAM" id="SSF90123">
    <property type="entry name" value="ABC transporter transmembrane region"/>
    <property type="match status" value="1"/>
</dbReference>
<comment type="subcellular location">
    <subcellularLocation>
        <location evidence="1">Cell membrane</location>
        <topology evidence="1">Multi-pass membrane protein</topology>
    </subcellularLocation>
</comment>
<feature type="transmembrane region" description="Helical" evidence="10">
    <location>
        <begin position="153"/>
        <end position="174"/>
    </location>
</feature>
<evidence type="ECO:0000256" key="7">
    <source>
        <dbReference type="ARBA" id="ARBA00022989"/>
    </source>
</evidence>
<keyword evidence="3 10" id="KW-0812">Transmembrane</keyword>
<feature type="transmembrane region" description="Helical" evidence="10">
    <location>
        <begin position="236"/>
        <end position="258"/>
    </location>
</feature>
<dbReference type="Proteomes" id="UP001500822">
    <property type="component" value="Unassembled WGS sequence"/>
</dbReference>
<dbReference type="PROSITE" id="PS50893">
    <property type="entry name" value="ABC_TRANSPORTER_2"/>
    <property type="match status" value="1"/>
</dbReference>
<dbReference type="Gene3D" id="3.40.50.300">
    <property type="entry name" value="P-loop containing nucleotide triphosphate hydrolases"/>
    <property type="match status" value="2"/>
</dbReference>
<protein>
    <submittedName>
        <fullName evidence="12">ABC transporter ATP-binding protein</fullName>
    </submittedName>
</protein>
<evidence type="ECO:0000256" key="2">
    <source>
        <dbReference type="ARBA" id="ARBA00022519"/>
    </source>
</evidence>
<evidence type="ECO:0000256" key="3">
    <source>
        <dbReference type="ARBA" id="ARBA00022692"/>
    </source>
</evidence>
<proteinExistence type="inferred from homology"/>
<keyword evidence="2" id="KW-1003">Cell membrane</keyword>
<gene>
    <name evidence="12" type="ORF">GCM10023217_22390</name>
</gene>
<evidence type="ECO:0000256" key="9">
    <source>
        <dbReference type="ARBA" id="ARBA00023455"/>
    </source>
</evidence>
<dbReference type="PANTHER" id="PTHR24221">
    <property type="entry name" value="ATP-BINDING CASSETTE SUB-FAMILY B"/>
    <property type="match status" value="1"/>
</dbReference>
<keyword evidence="6" id="KW-1278">Translocase</keyword>
<name>A0ABP8ZAP7_9ACTN</name>
<evidence type="ECO:0000256" key="6">
    <source>
        <dbReference type="ARBA" id="ARBA00022967"/>
    </source>
</evidence>
<evidence type="ECO:0000256" key="1">
    <source>
        <dbReference type="ARBA" id="ARBA00004651"/>
    </source>
</evidence>
<feature type="domain" description="ABC transporter" evidence="11">
    <location>
        <begin position="326"/>
        <end position="488"/>
    </location>
</feature>
<dbReference type="InterPro" id="IPR003593">
    <property type="entry name" value="AAA+_ATPase"/>
</dbReference>
<evidence type="ECO:0000313" key="13">
    <source>
        <dbReference type="Proteomes" id="UP001500822"/>
    </source>
</evidence>
<sequence>MIYSDIAAVTGPAGRRDRIAFVGLTLLSTLLQASSVMTLIPVLHALFGAEPTQAWPWVGLLVGQLAATWLADNAAARFGLRVGFGLIDAIETAGPAAIRRLGVDELAGTRAARLRELLATAVPESVTAVVLLGSPLLHALALTPLLALMLLPIAWQLSLVALAGGLAMAGAVAATSRALAAAETAFGDVDDPVLDFAWTRPARRGDQSGPRATAAVVKASRRRSLHLLAWQLPSHLVLSSVLIVVLLVFGAVVSWLYLSGSMSGVTAAAMAVVLFRVVEATGALSLLSAPLASATSMLAQVRALVEAERAEAVVAPVTAPERPCAVTLSQLRFAYPGRTPALDGIDLELPAGSITAVVGGSGSGKSTLLEVLSGLRRQSGGTVLFDGEPALLAERRARTAVAFAEIGRDRVLGKPAGLLLVDDAADPELVAEVGRLRGTRTVVLVTRRPAVLATVDQVVVLDAGRVVETGTFAELWARGGLLADLAQRWEQAENWQL</sequence>
<evidence type="ECO:0000256" key="8">
    <source>
        <dbReference type="ARBA" id="ARBA00023136"/>
    </source>
</evidence>
<feature type="transmembrane region" description="Helical" evidence="10">
    <location>
        <begin position="117"/>
        <end position="141"/>
    </location>
</feature>
<evidence type="ECO:0000256" key="10">
    <source>
        <dbReference type="SAM" id="Phobius"/>
    </source>
</evidence>
<keyword evidence="7 10" id="KW-1133">Transmembrane helix</keyword>
<dbReference type="EMBL" id="BAABIE010000009">
    <property type="protein sequence ID" value="GAA4751212.1"/>
    <property type="molecule type" value="Genomic_DNA"/>
</dbReference>
<accession>A0ABP8ZAP7</accession>